<keyword evidence="3" id="KW-1185">Reference proteome</keyword>
<name>A0A934N954_9BACT</name>
<dbReference type="Proteomes" id="UP000612893">
    <property type="component" value="Unassembled WGS sequence"/>
</dbReference>
<dbReference type="Pfam" id="PF13683">
    <property type="entry name" value="rve_3"/>
    <property type="match status" value="1"/>
</dbReference>
<accession>A0A934N954</accession>
<gene>
    <name evidence="2" type="ORF">JF922_09525</name>
</gene>
<dbReference type="InterPro" id="IPR001584">
    <property type="entry name" value="Integrase_cat-core"/>
</dbReference>
<evidence type="ECO:0000259" key="1">
    <source>
        <dbReference type="Pfam" id="PF13683"/>
    </source>
</evidence>
<feature type="domain" description="Integrase catalytic" evidence="1">
    <location>
        <begin position="3"/>
        <end position="38"/>
    </location>
</feature>
<reference evidence="2" key="1">
    <citation type="submission" date="2020-10" db="EMBL/GenBank/DDBJ databases">
        <title>Ca. Dormibacterota MAGs.</title>
        <authorList>
            <person name="Montgomery K."/>
        </authorList>
    </citation>
    <scope>NUCLEOTIDE SEQUENCE [LARGE SCALE GENOMIC DNA]</scope>
    <source>
        <strain evidence="2">SC8812_S17_10</strain>
    </source>
</reference>
<dbReference type="EMBL" id="JAEKNR010000105">
    <property type="protein sequence ID" value="MBJ7598309.1"/>
    <property type="molecule type" value="Genomic_DNA"/>
</dbReference>
<evidence type="ECO:0000313" key="3">
    <source>
        <dbReference type="Proteomes" id="UP000612893"/>
    </source>
</evidence>
<dbReference type="AlphaFoldDB" id="A0A934N954"/>
<comment type="caution">
    <text evidence="2">The sequence shown here is derived from an EMBL/GenBank/DDBJ whole genome shotgun (WGS) entry which is preliminary data.</text>
</comment>
<organism evidence="2 3">
    <name type="scientific">Candidatus Nephthysia bennettiae</name>
    <dbReference type="NCBI Taxonomy" id="3127016"/>
    <lineage>
        <taxon>Bacteria</taxon>
        <taxon>Bacillati</taxon>
        <taxon>Candidatus Dormiibacterota</taxon>
        <taxon>Candidatus Dormibacteria</taxon>
        <taxon>Candidatus Dormibacterales</taxon>
        <taxon>Candidatus Dormibacteraceae</taxon>
        <taxon>Candidatus Nephthysia</taxon>
    </lineage>
</organism>
<evidence type="ECO:0000313" key="2">
    <source>
        <dbReference type="EMBL" id="MBJ7598309.1"/>
    </source>
</evidence>
<proteinExistence type="predicted"/>
<protein>
    <submittedName>
        <fullName evidence="2">Transposase</fullName>
    </submittedName>
</protein>
<dbReference type="GO" id="GO:0015074">
    <property type="term" value="P:DNA integration"/>
    <property type="evidence" value="ECO:0007669"/>
    <property type="project" value="InterPro"/>
</dbReference>
<sequence>MFNREIFHSVIEARVLYFDWCDVYNNFRPHSSIGYLAPTMFATLLLGKLPARELEAR</sequence>